<keyword evidence="3" id="KW-0326">Glycosidase</keyword>
<dbReference type="Proteomes" id="UP000199428">
    <property type="component" value="Unassembled WGS sequence"/>
</dbReference>
<comment type="similarity">
    <text evidence="1 4">Belongs to the glycosyl hydrolase 1 family.</text>
</comment>
<accession>A0A1G5RTQ3</accession>
<reference evidence="5 6" key="1">
    <citation type="submission" date="2016-10" db="EMBL/GenBank/DDBJ databases">
        <authorList>
            <person name="de Groot N.N."/>
        </authorList>
    </citation>
    <scope>NUCLEOTIDE SEQUENCE [LARGE SCALE GENOMIC DNA]</scope>
    <source>
        <strain evidence="5 6">DSM 10317</strain>
    </source>
</reference>
<dbReference type="GO" id="GO:0005829">
    <property type="term" value="C:cytosol"/>
    <property type="evidence" value="ECO:0007669"/>
    <property type="project" value="TreeGrafter"/>
</dbReference>
<evidence type="ECO:0000256" key="3">
    <source>
        <dbReference type="ARBA" id="ARBA00023295"/>
    </source>
</evidence>
<evidence type="ECO:0000256" key="1">
    <source>
        <dbReference type="ARBA" id="ARBA00010838"/>
    </source>
</evidence>
<sequence>MFEKSFLLGAATAAHQVEGNNIYSDYWVQENLEHSMFDEPSGLAVDHYHHFEEDIKLLKDAGLNAYRFSVEWARIQPEEGKWDSAEVEHYKDVIKCCVENGVEPVITLMHFTSPKWLIRKGGWENPEVIDDFSAYCGRIVSELGEGIHYVCTINEANMRYQLAGLMKSMMARMSASRSLEEKQAEEDSKVQVGINLDQNRMIQAAMESAQAFGFKDPRDVAVFVSQCSDEGDRIVMKAHMAAVKAIREARPDLKVGITLSLHDLQSLEESNSAESTKAIERVWDEELLHYLPAIEGDDFLGVQCYTRKCFDEQGEERLPDGVKTTQMGYENYPKAIGNVVRKVAKSFKGDLIVTENGIATSEDNERVEYIKTATDEIKSCIDDGLPVKGYFYWSLLDNFEWQKGFKMTFGLIGVDRNDMSRHPKGSLRFLGSLR</sequence>
<dbReference type="RefSeq" id="WP_090161253.1">
    <property type="nucleotide sequence ID" value="NZ_FMWK01000003.1"/>
</dbReference>
<dbReference type="SUPFAM" id="SSF51445">
    <property type="entry name" value="(Trans)glycosidases"/>
    <property type="match status" value="1"/>
</dbReference>
<keyword evidence="2" id="KW-0378">Hydrolase</keyword>
<evidence type="ECO:0000256" key="2">
    <source>
        <dbReference type="ARBA" id="ARBA00022801"/>
    </source>
</evidence>
<dbReference type="PANTHER" id="PTHR10353">
    <property type="entry name" value="GLYCOSYL HYDROLASE"/>
    <property type="match status" value="1"/>
</dbReference>
<dbReference type="InterPro" id="IPR017853">
    <property type="entry name" value="GH"/>
</dbReference>
<dbReference type="InterPro" id="IPR001360">
    <property type="entry name" value="Glyco_hydro_1"/>
</dbReference>
<dbReference type="EMBL" id="FMWK01000003">
    <property type="protein sequence ID" value="SCZ77376.1"/>
    <property type="molecule type" value="Genomic_DNA"/>
</dbReference>
<dbReference type="GO" id="GO:0008422">
    <property type="term" value="F:beta-glucosidase activity"/>
    <property type="evidence" value="ECO:0007669"/>
    <property type="project" value="TreeGrafter"/>
</dbReference>
<dbReference type="Pfam" id="PF00232">
    <property type="entry name" value="Glyco_hydro_1"/>
    <property type="match status" value="2"/>
</dbReference>
<protein>
    <submittedName>
        <fullName evidence="5">Beta-glucosidase</fullName>
    </submittedName>
</protein>
<dbReference type="PANTHER" id="PTHR10353:SF209">
    <property type="entry name" value="GALACTOLIPID GALACTOSYLTRANSFERASE SFR2, CHLOROPLASTIC"/>
    <property type="match status" value="1"/>
</dbReference>
<gene>
    <name evidence="5" type="ORF">SAMN02910350_00703</name>
</gene>
<dbReference type="Gene3D" id="3.20.20.80">
    <property type="entry name" value="Glycosidases"/>
    <property type="match status" value="1"/>
</dbReference>
<dbReference type="PRINTS" id="PR00131">
    <property type="entry name" value="GLHYDRLASE1"/>
</dbReference>
<dbReference type="GO" id="GO:0016052">
    <property type="term" value="P:carbohydrate catabolic process"/>
    <property type="evidence" value="ECO:0007669"/>
    <property type="project" value="TreeGrafter"/>
</dbReference>
<evidence type="ECO:0000313" key="6">
    <source>
        <dbReference type="Proteomes" id="UP000199428"/>
    </source>
</evidence>
<organism evidence="5 6">
    <name type="scientific">Pseudobutyrivibrio xylanivorans</name>
    <dbReference type="NCBI Taxonomy" id="185007"/>
    <lineage>
        <taxon>Bacteria</taxon>
        <taxon>Bacillati</taxon>
        <taxon>Bacillota</taxon>
        <taxon>Clostridia</taxon>
        <taxon>Lachnospirales</taxon>
        <taxon>Lachnospiraceae</taxon>
        <taxon>Pseudobutyrivibrio</taxon>
    </lineage>
</organism>
<evidence type="ECO:0000256" key="4">
    <source>
        <dbReference type="RuleBase" id="RU003690"/>
    </source>
</evidence>
<name>A0A1G5RTQ3_PSEXY</name>
<evidence type="ECO:0000313" key="5">
    <source>
        <dbReference type="EMBL" id="SCZ77376.1"/>
    </source>
</evidence>
<proteinExistence type="inferred from homology"/>
<dbReference type="AlphaFoldDB" id="A0A1G5RTQ3"/>